<dbReference type="PRINTS" id="PR00237">
    <property type="entry name" value="GPCRRHODOPSN"/>
</dbReference>
<protein>
    <submittedName>
        <fullName evidence="10">OX1R-like protein</fullName>
    </submittedName>
</protein>
<evidence type="ECO:0000256" key="3">
    <source>
        <dbReference type="ARBA" id="ARBA00022989"/>
    </source>
</evidence>
<dbReference type="PROSITE" id="PS50262">
    <property type="entry name" value="G_PROTEIN_RECEP_F1_2"/>
    <property type="match status" value="1"/>
</dbReference>
<accession>A0ABY7E4J2</accession>
<dbReference type="Pfam" id="PF00001">
    <property type="entry name" value="7tm_1"/>
    <property type="match status" value="1"/>
</dbReference>
<evidence type="ECO:0000313" key="11">
    <source>
        <dbReference type="Proteomes" id="UP001164746"/>
    </source>
</evidence>
<dbReference type="SUPFAM" id="SSF81321">
    <property type="entry name" value="Family A G protein-coupled receptor-like"/>
    <property type="match status" value="1"/>
</dbReference>
<evidence type="ECO:0000256" key="1">
    <source>
        <dbReference type="ARBA" id="ARBA00004141"/>
    </source>
</evidence>
<dbReference type="Gene3D" id="1.20.1070.10">
    <property type="entry name" value="Rhodopsin 7-helix transmembrane proteins"/>
    <property type="match status" value="1"/>
</dbReference>
<keyword evidence="4" id="KW-0297">G-protein coupled receptor</keyword>
<comment type="subcellular location">
    <subcellularLocation>
        <location evidence="1">Membrane</location>
        <topology evidence="1">Multi-pass membrane protein</topology>
    </subcellularLocation>
</comment>
<dbReference type="PANTHER" id="PTHR45695:SF15">
    <property type="entry name" value="OPSIN RH2"/>
    <property type="match status" value="1"/>
</dbReference>
<evidence type="ECO:0000256" key="7">
    <source>
        <dbReference type="ARBA" id="ARBA00023224"/>
    </source>
</evidence>
<name>A0ABY7E4J2_MYAAR</name>
<keyword evidence="5 8" id="KW-0472">Membrane</keyword>
<keyword evidence="6" id="KW-0675">Receptor</keyword>
<evidence type="ECO:0000256" key="8">
    <source>
        <dbReference type="SAM" id="Phobius"/>
    </source>
</evidence>
<dbReference type="EMBL" id="CP111015">
    <property type="protein sequence ID" value="WAR03319.1"/>
    <property type="molecule type" value="Genomic_DNA"/>
</dbReference>
<sequence>MNNSGKYVMTDVGSRNCNHNDLCMVESDYFDFMYTTGIFPDTSQWILIAAYIVVFLVGLLGNVLICCVIWKNRSMRTVTNIFIVNLSIADIAVIVMCLPLTLLVDITETWFLGTVICKINQFTMVYTNRRRFEKVRPKNKFRFQCQQRRYFNRRQNDIIL</sequence>
<organism evidence="10 11">
    <name type="scientific">Mya arenaria</name>
    <name type="common">Soft-shell clam</name>
    <dbReference type="NCBI Taxonomy" id="6604"/>
    <lineage>
        <taxon>Eukaryota</taxon>
        <taxon>Metazoa</taxon>
        <taxon>Spiralia</taxon>
        <taxon>Lophotrochozoa</taxon>
        <taxon>Mollusca</taxon>
        <taxon>Bivalvia</taxon>
        <taxon>Autobranchia</taxon>
        <taxon>Heteroconchia</taxon>
        <taxon>Euheterodonta</taxon>
        <taxon>Imparidentia</taxon>
        <taxon>Neoheterodontei</taxon>
        <taxon>Myida</taxon>
        <taxon>Myoidea</taxon>
        <taxon>Myidae</taxon>
        <taxon>Mya</taxon>
    </lineage>
</organism>
<keyword evidence="2 8" id="KW-0812">Transmembrane</keyword>
<evidence type="ECO:0000256" key="6">
    <source>
        <dbReference type="ARBA" id="ARBA00023170"/>
    </source>
</evidence>
<dbReference type="InterPro" id="IPR000204">
    <property type="entry name" value="Orexin_rcpt"/>
</dbReference>
<dbReference type="Proteomes" id="UP001164746">
    <property type="component" value="Chromosome 4"/>
</dbReference>
<evidence type="ECO:0000256" key="5">
    <source>
        <dbReference type="ARBA" id="ARBA00023136"/>
    </source>
</evidence>
<dbReference type="PRINTS" id="PR01064">
    <property type="entry name" value="OREXINR"/>
</dbReference>
<proteinExistence type="predicted"/>
<keyword evidence="7" id="KW-0807">Transducer</keyword>
<feature type="transmembrane region" description="Helical" evidence="8">
    <location>
        <begin position="45"/>
        <end position="70"/>
    </location>
</feature>
<feature type="transmembrane region" description="Helical" evidence="8">
    <location>
        <begin position="82"/>
        <end position="104"/>
    </location>
</feature>
<dbReference type="InterPro" id="IPR000276">
    <property type="entry name" value="GPCR_Rhodpsn"/>
</dbReference>
<feature type="domain" description="G-protein coupled receptors family 1 profile" evidence="9">
    <location>
        <begin position="61"/>
        <end position="119"/>
    </location>
</feature>
<keyword evidence="3 8" id="KW-1133">Transmembrane helix</keyword>
<evidence type="ECO:0000259" key="9">
    <source>
        <dbReference type="PROSITE" id="PS50262"/>
    </source>
</evidence>
<gene>
    <name evidence="10" type="ORF">MAR_009877</name>
</gene>
<keyword evidence="11" id="KW-1185">Reference proteome</keyword>
<dbReference type="PANTHER" id="PTHR45695">
    <property type="entry name" value="LEUCOKININ RECEPTOR-RELATED"/>
    <property type="match status" value="1"/>
</dbReference>
<feature type="transmembrane region" description="Helical" evidence="8">
    <location>
        <begin position="110"/>
        <end position="128"/>
    </location>
</feature>
<evidence type="ECO:0000256" key="4">
    <source>
        <dbReference type="ARBA" id="ARBA00023040"/>
    </source>
</evidence>
<reference evidence="10" key="1">
    <citation type="submission" date="2022-11" db="EMBL/GenBank/DDBJ databases">
        <title>Centuries of genome instability and evolution in soft-shell clam transmissible cancer (bioRxiv).</title>
        <authorList>
            <person name="Hart S.F.M."/>
            <person name="Yonemitsu M.A."/>
            <person name="Giersch R.M."/>
            <person name="Beal B.F."/>
            <person name="Arriagada G."/>
            <person name="Davis B.W."/>
            <person name="Ostrander E.A."/>
            <person name="Goff S.P."/>
            <person name="Metzger M.J."/>
        </authorList>
    </citation>
    <scope>NUCLEOTIDE SEQUENCE</scope>
    <source>
        <strain evidence="10">MELC-2E11</strain>
        <tissue evidence="10">Siphon/mantle</tissue>
    </source>
</reference>
<evidence type="ECO:0000256" key="2">
    <source>
        <dbReference type="ARBA" id="ARBA00022692"/>
    </source>
</evidence>
<evidence type="ECO:0000313" key="10">
    <source>
        <dbReference type="EMBL" id="WAR03319.1"/>
    </source>
</evidence>
<dbReference type="InterPro" id="IPR017452">
    <property type="entry name" value="GPCR_Rhodpsn_7TM"/>
</dbReference>